<organism evidence="2 3">
    <name type="scientific">Caldicellulosiruptor saccharolyticus (strain ATCC 43494 / DSM 8903 / Tp8T 6331)</name>
    <dbReference type="NCBI Taxonomy" id="351627"/>
    <lineage>
        <taxon>Bacteria</taxon>
        <taxon>Bacillati</taxon>
        <taxon>Bacillota</taxon>
        <taxon>Bacillota incertae sedis</taxon>
        <taxon>Caldicellulosiruptorales</taxon>
        <taxon>Caldicellulosiruptoraceae</taxon>
        <taxon>Caldicellulosiruptor</taxon>
    </lineage>
</organism>
<evidence type="ECO:0000259" key="1">
    <source>
        <dbReference type="Pfam" id="PF07085"/>
    </source>
</evidence>
<gene>
    <name evidence="2" type="ordered locus">Csac_1858</name>
</gene>
<reference evidence="2 3" key="1">
    <citation type="journal article" date="2008" name="Appl. Environ. Microbiol.">
        <title>Hydrogenomics of the extremely thermophilic bacterium Caldicellulosiruptor saccharolyticus.</title>
        <authorList>
            <person name="van de Werken H.J."/>
            <person name="Verhaart M.R."/>
            <person name="VanFossen A.L."/>
            <person name="Willquist K."/>
            <person name="Lewis D.L."/>
            <person name="Nichols J.D."/>
            <person name="Goorissen H.P."/>
            <person name="Mongodin E.F."/>
            <person name="Nelson K.E."/>
            <person name="van Niel E.W."/>
            <person name="Stams A.J."/>
            <person name="Ward D.E."/>
            <person name="de Vos W.M."/>
            <person name="van der Oost J."/>
            <person name="Kelly R.M."/>
            <person name="Kengen S.W."/>
        </authorList>
    </citation>
    <scope>NUCLEOTIDE SEQUENCE [LARGE SCALE GENOMIC DNA]</scope>
    <source>
        <strain evidence="3">ATCC 43494 / DSM 8903 / Tp8T 6331</strain>
    </source>
</reference>
<dbReference type="Proteomes" id="UP000000256">
    <property type="component" value="Chromosome"/>
</dbReference>
<dbReference type="eggNOG" id="COG0857">
    <property type="taxonomic scope" value="Bacteria"/>
</dbReference>
<dbReference type="HOGENOM" id="CLU_2092276_0_0_9"/>
<accession>A4XKK8</accession>
<keyword evidence="3" id="KW-1185">Reference proteome</keyword>
<dbReference type="InterPro" id="IPR028979">
    <property type="entry name" value="Ser_kin/Pase_Hpr-like_N_sf"/>
</dbReference>
<evidence type="ECO:0000313" key="2">
    <source>
        <dbReference type="EMBL" id="ABP67443.1"/>
    </source>
</evidence>
<dbReference type="STRING" id="351627.Csac_1858"/>
<evidence type="ECO:0000313" key="3">
    <source>
        <dbReference type="Proteomes" id="UP000000256"/>
    </source>
</evidence>
<dbReference type="Gene3D" id="3.40.1390.20">
    <property type="entry name" value="HprK N-terminal domain-like"/>
    <property type="match status" value="1"/>
</dbReference>
<dbReference type="RefSeq" id="WP_011917377.1">
    <property type="nucleotide sequence ID" value="NC_009437.1"/>
</dbReference>
<dbReference type="Pfam" id="PF07085">
    <property type="entry name" value="DRTGG"/>
    <property type="match status" value="1"/>
</dbReference>
<dbReference type="EMBL" id="CP000679">
    <property type="protein sequence ID" value="ABP67443.1"/>
    <property type="molecule type" value="Genomic_DNA"/>
</dbReference>
<name>A4XKK8_CALS8</name>
<dbReference type="KEGG" id="csc:Csac_1858"/>
<dbReference type="AlphaFoldDB" id="A4XKK8"/>
<protein>
    <recommendedName>
        <fullName evidence="1">DRTGG domain-containing protein</fullName>
    </recommendedName>
</protein>
<dbReference type="InterPro" id="IPR010766">
    <property type="entry name" value="DRTGG"/>
</dbReference>
<dbReference type="SUPFAM" id="SSF75138">
    <property type="entry name" value="HprK N-terminal domain-like"/>
    <property type="match status" value="1"/>
</dbReference>
<dbReference type="OrthoDB" id="9800356at2"/>
<proteinExistence type="predicted"/>
<sequence>MPRVAYLRKYFNLVNDVIRDNDVYENVYIGDVLSFAISHIKDNSIWITIQNNINVIAVATLRDVKAIILTEGVKPDANMLQKSKQENIPIFTTELSHFETAKLLILQEKEGQNETLL</sequence>
<feature type="domain" description="DRTGG" evidence="1">
    <location>
        <begin position="31"/>
        <end position="104"/>
    </location>
</feature>